<dbReference type="SUPFAM" id="SSF69047">
    <property type="entry name" value="Hypothetical protein YjbJ"/>
    <property type="match status" value="1"/>
</dbReference>
<evidence type="ECO:0000259" key="2">
    <source>
        <dbReference type="Pfam" id="PF05532"/>
    </source>
</evidence>
<organism evidence="3 4">
    <name type="scientific">Anaerocolumna chitinilytica</name>
    <dbReference type="NCBI Taxonomy" id="1727145"/>
    <lineage>
        <taxon>Bacteria</taxon>
        <taxon>Bacillati</taxon>
        <taxon>Bacillota</taxon>
        <taxon>Clostridia</taxon>
        <taxon>Lachnospirales</taxon>
        <taxon>Lachnospiraceae</taxon>
        <taxon>Anaerocolumna</taxon>
    </lineage>
</organism>
<dbReference type="KEGG" id="acht:bsdcttw_18630"/>
<dbReference type="InterPro" id="IPR008462">
    <property type="entry name" value="CsbD"/>
</dbReference>
<name>A0A7I8DKH3_9FIRM</name>
<dbReference type="InterPro" id="IPR036629">
    <property type="entry name" value="YjbJ_sf"/>
</dbReference>
<evidence type="ECO:0000256" key="1">
    <source>
        <dbReference type="ARBA" id="ARBA00009129"/>
    </source>
</evidence>
<dbReference type="EMBL" id="AP023368">
    <property type="protein sequence ID" value="BCJ98822.1"/>
    <property type="molecule type" value="Genomic_DNA"/>
</dbReference>
<keyword evidence="4" id="KW-1185">Reference proteome</keyword>
<sequence length="72" mass="7873">MKNTNSNLDKITGTVKENAGKIIGSEQLELEGKLQRKRGELSEAACDLGESLKEKASEAANKIIDKLDKKDK</sequence>
<dbReference type="Pfam" id="PF05532">
    <property type="entry name" value="CsbD"/>
    <property type="match status" value="1"/>
</dbReference>
<proteinExistence type="inferred from homology"/>
<feature type="domain" description="CsbD-like" evidence="2">
    <location>
        <begin position="7"/>
        <end position="53"/>
    </location>
</feature>
<evidence type="ECO:0000313" key="3">
    <source>
        <dbReference type="EMBL" id="BCJ98822.1"/>
    </source>
</evidence>
<dbReference type="AlphaFoldDB" id="A0A7I8DKH3"/>
<comment type="similarity">
    <text evidence="1">Belongs to the UPF0337 (CsbD) family.</text>
</comment>
<gene>
    <name evidence="3" type="ORF">bsdcttw_18630</name>
</gene>
<dbReference type="Proteomes" id="UP000515703">
    <property type="component" value="Chromosome"/>
</dbReference>
<protein>
    <recommendedName>
        <fullName evidence="2">CsbD-like domain-containing protein</fullName>
    </recommendedName>
</protein>
<accession>A0A7I8DKH3</accession>
<reference evidence="3 4" key="2">
    <citation type="submission" date="2020-08" db="EMBL/GenBank/DDBJ databases">
        <authorList>
            <person name="Ueki A."/>
            <person name="Tonouchi A."/>
        </authorList>
    </citation>
    <scope>NUCLEOTIDE SEQUENCE [LARGE SCALE GENOMIC DNA]</scope>
    <source>
        <strain evidence="3 4">CTTW</strain>
    </source>
</reference>
<dbReference type="RefSeq" id="WP_185259127.1">
    <property type="nucleotide sequence ID" value="NZ_AP023368.1"/>
</dbReference>
<reference evidence="3 4" key="1">
    <citation type="submission" date="2020-08" db="EMBL/GenBank/DDBJ databases">
        <title>Draft genome sequencing of an Anaerocolumna strain isolated from anoxic soil subjected to BSD treatment.</title>
        <authorList>
            <person name="Uek A."/>
            <person name="Tonouchi A."/>
        </authorList>
    </citation>
    <scope>NUCLEOTIDE SEQUENCE [LARGE SCALE GENOMIC DNA]</scope>
    <source>
        <strain evidence="3 4">CTTW</strain>
    </source>
</reference>
<evidence type="ECO:0000313" key="4">
    <source>
        <dbReference type="Proteomes" id="UP000515703"/>
    </source>
</evidence>